<keyword evidence="3" id="KW-0547">Nucleotide-binding</keyword>
<dbReference type="AlphaFoldDB" id="A0A399J9K8"/>
<accession>A0A399J9K8</accession>
<keyword evidence="7" id="KW-1185">Reference proteome</keyword>
<dbReference type="GO" id="GO:0016887">
    <property type="term" value="F:ATP hydrolysis activity"/>
    <property type="evidence" value="ECO:0007669"/>
    <property type="project" value="InterPro"/>
</dbReference>
<dbReference type="PROSITE" id="PS50893">
    <property type="entry name" value="ABC_TRANSPORTER_2"/>
    <property type="match status" value="1"/>
</dbReference>
<sequence>MIEISHLSKDYGGKAALSDVSFTVQPGQVTGFLGPNGAGKSTTMRILMGLETASSGTATIMGRPLAQHPAPLRTAGALLDARSLHPARKARTSLLALADSNGLPAQRVDEVLELTGLGAVADKRSGGFSLGMGQRLGIAAALLGDPQVLLFDEPVNGLDPEGVTWVRRLCRDLASQGRTVLISSHLMSEMAQTADRVVVIGRGRILADASLEEFTSRLGENHVLVGASDTTALGNALHAGGADVRRLDANRLDVRGFDAAHVGRVAFETQVMLSELTQVKTSLEDAYLRLTAAEVEYRSGVQTPQPQEVLR</sequence>
<reference evidence="6 7" key="1">
    <citation type="submission" date="2018-07" db="EMBL/GenBank/DDBJ databases">
        <title>Arthrobacter sp. nov., isolated from raw cow's milk with high bacterial count.</title>
        <authorList>
            <person name="Hahne J."/>
            <person name="Isele D."/>
            <person name="Lipski A."/>
        </authorList>
    </citation>
    <scope>NUCLEOTIDE SEQUENCE [LARGE SCALE GENOMIC DNA]</scope>
    <source>
        <strain evidence="6 7">JZ R-35</strain>
    </source>
</reference>
<gene>
    <name evidence="6" type="ORF">DWB68_13995</name>
</gene>
<dbReference type="InterPro" id="IPR003593">
    <property type="entry name" value="AAA+_ATPase"/>
</dbReference>
<evidence type="ECO:0000256" key="2">
    <source>
        <dbReference type="ARBA" id="ARBA00022448"/>
    </source>
</evidence>
<dbReference type="Pfam" id="PF00005">
    <property type="entry name" value="ABC_tran"/>
    <property type="match status" value="1"/>
</dbReference>
<dbReference type="Gene3D" id="3.40.50.300">
    <property type="entry name" value="P-loop containing nucleotide triphosphate hydrolases"/>
    <property type="match status" value="1"/>
</dbReference>
<dbReference type="RefSeq" id="WP_119425753.1">
    <property type="nucleotide sequence ID" value="NZ_QQXK01000034.1"/>
</dbReference>
<evidence type="ECO:0000313" key="6">
    <source>
        <dbReference type="EMBL" id="RII41197.1"/>
    </source>
</evidence>
<dbReference type="EMBL" id="QQXK01000034">
    <property type="protein sequence ID" value="RII41197.1"/>
    <property type="molecule type" value="Genomic_DNA"/>
</dbReference>
<proteinExistence type="inferred from homology"/>
<comment type="caution">
    <text evidence="6">The sequence shown here is derived from an EMBL/GenBank/DDBJ whole genome shotgun (WGS) entry which is preliminary data.</text>
</comment>
<dbReference type="InterPro" id="IPR003439">
    <property type="entry name" value="ABC_transporter-like_ATP-bd"/>
</dbReference>
<evidence type="ECO:0000259" key="5">
    <source>
        <dbReference type="PROSITE" id="PS50893"/>
    </source>
</evidence>
<dbReference type="SMART" id="SM00382">
    <property type="entry name" value="AAA"/>
    <property type="match status" value="1"/>
</dbReference>
<evidence type="ECO:0000313" key="7">
    <source>
        <dbReference type="Proteomes" id="UP000265419"/>
    </source>
</evidence>
<evidence type="ECO:0000256" key="1">
    <source>
        <dbReference type="ARBA" id="ARBA00005417"/>
    </source>
</evidence>
<organism evidence="6 7">
    <name type="scientific">Galactobacter valiniphilus</name>
    <dbReference type="NCBI Taxonomy" id="2676122"/>
    <lineage>
        <taxon>Bacteria</taxon>
        <taxon>Bacillati</taxon>
        <taxon>Actinomycetota</taxon>
        <taxon>Actinomycetes</taxon>
        <taxon>Micrococcales</taxon>
        <taxon>Micrococcaceae</taxon>
        <taxon>Galactobacter</taxon>
    </lineage>
</organism>
<dbReference type="SUPFAM" id="SSF52540">
    <property type="entry name" value="P-loop containing nucleoside triphosphate hydrolases"/>
    <property type="match status" value="1"/>
</dbReference>
<dbReference type="PANTHER" id="PTHR43335">
    <property type="entry name" value="ABC TRANSPORTER, ATP-BINDING PROTEIN"/>
    <property type="match status" value="1"/>
</dbReference>
<dbReference type="PANTHER" id="PTHR43335:SF4">
    <property type="entry name" value="ABC TRANSPORTER, ATP-BINDING PROTEIN"/>
    <property type="match status" value="1"/>
</dbReference>
<dbReference type="InterPro" id="IPR027417">
    <property type="entry name" value="P-loop_NTPase"/>
</dbReference>
<dbReference type="Proteomes" id="UP000265419">
    <property type="component" value="Unassembled WGS sequence"/>
</dbReference>
<comment type="similarity">
    <text evidence="1">Belongs to the ABC transporter superfamily.</text>
</comment>
<feature type="domain" description="ABC transporter" evidence="5">
    <location>
        <begin position="2"/>
        <end position="227"/>
    </location>
</feature>
<name>A0A399J9K8_9MICC</name>
<evidence type="ECO:0000256" key="3">
    <source>
        <dbReference type="ARBA" id="ARBA00022741"/>
    </source>
</evidence>
<protein>
    <submittedName>
        <fullName evidence="6">ATP-binding cassette domain-containing protein</fullName>
    </submittedName>
</protein>
<keyword evidence="2" id="KW-0813">Transport</keyword>
<dbReference type="GO" id="GO:0005524">
    <property type="term" value="F:ATP binding"/>
    <property type="evidence" value="ECO:0007669"/>
    <property type="project" value="UniProtKB-KW"/>
</dbReference>
<evidence type="ECO:0000256" key="4">
    <source>
        <dbReference type="ARBA" id="ARBA00022840"/>
    </source>
</evidence>
<keyword evidence="4 6" id="KW-0067">ATP-binding</keyword>